<dbReference type="EMBL" id="PJZK01000011">
    <property type="protein sequence ID" value="PLR48884.1"/>
    <property type="molecule type" value="Genomic_DNA"/>
</dbReference>
<dbReference type="Pfam" id="PF00419">
    <property type="entry name" value="Fimbrial"/>
    <property type="match status" value="1"/>
</dbReference>
<evidence type="ECO:0000256" key="1">
    <source>
        <dbReference type="ARBA" id="ARBA00004561"/>
    </source>
</evidence>
<dbReference type="RefSeq" id="WP_101835070.1">
    <property type="nucleotide sequence ID" value="NZ_CP119395.1"/>
</dbReference>
<name>A0A2N5EM63_9GAMM</name>
<evidence type="ECO:0000313" key="6">
    <source>
        <dbReference type="Proteomes" id="UP000234626"/>
    </source>
</evidence>
<dbReference type="InterPro" id="IPR008966">
    <property type="entry name" value="Adhesion_dom_sf"/>
</dbReference>
<evidence type="ECO:0000313" key="5">
    <source>
        <dbReference type="EMBL" id="PLR48884.1"/>
    </source>
</evidence>
<dbReference type="PANTHER" id="PTHR33420">
    <property type="entry name" value="FIMBRIAL SUBUNIT ELFA-RELATED"/>
    <property type="match status" value="1"/>
</dbReference>
<comment type="caution">
    <text evidence="5">The sequence shown here is derived from an EMBL/GenBank/DDBJ whole genome shotgun (WGS) entry which is preliminary data.</text>
</comment>
<keyword evidence="2" id="KW-0732">Signal</keyword>
<dbReference type="AlphaFoldDB" id="A0A2N5EM63"/>
<keyword evidence="3" id="KW-0281">Fimbrium</keyword>
<dbReference type="Gene3D" id="2.60.40.1090">
    <property type="entry name" value="Fimbrial-type adhesion domain"/>
    <property type="match status" value="1"/>
</dbReference>
<dbReference type="OrthoDB" id="8582771at2"/>
<accession>A0A2N5EM63</accession>
<dbReference type="InterPro" id="IPR036937">
    <property type="entry name" value="Adhesion_dom_fimbrial_sf"/>
</dbReference>
<comment type="subcellular location">
    <subcellularLocation>
        <location evidence="1">Fimbrium</location>
    </subcellularLocation>
</comment>
<dbReference type="InterPro" id="IPR000259">
    <property type="entry name" value="Adhesion_dom_fimbrial"/>
</dbReference>
<dbReference type="PANTHER" id="PTHR33420:SF31">
    <property type="entry name" value="TYPE 1 FIMBRIN D-MANNOSE SPECIFIC ADHESIN"/>
    <property type="match status" value="1"/>
</dbReference>
<dbReference type="GO" id="GO:0043709">
    <property type="term" value="P:cell adhesion involved in single-species biofilm formation"/>
    <property type="evidence" value="ECO:0007669"/>
    <property type="project" value="TreeGrafter"/>
</dbReference>
<reference evidence="5 6" key="1">
    <citation type="submission" date="2017-12" db="EMBL/GenBank/DDBJ databases">
        <title>Characterization of six clinical isolates of Enterochimera gen. nov., a novel genus of the Yersiniaciae family and the three species Enterochimera arupensis sp. nov., Enterochimera coloradensis sp. nov, and Enterochimera californica sp. nov.</title>
        <authorList>
            <person name="Rossi A."/>
            <person name="Fisher M."/>
        </authorList>
    </citation>
    <scope>NUCLEOTIDE SEQUENCE [LARGE SCALE GENOMIC DNA]</scope>
    <source>
        <strain evidence="5 6">2016Iso1</strain>
    </source>
</reference>
<evidence type="ECO:0000256" key="2">
    <source>
        <dbReference type="ARBA" id="ARBA00022729"/>
    </source>
</evidence>
<organism evidence="5 6">
    <name type="scientific">Chimaeribacter arupi</name>
    <dbReference type="NCBI Taxonomy" id="2060066"/>
    <lineage>
        <taxon>Bacteria</taxon>
        <taxon>Pseudomonadati</taxon>
        <taxon>Pseudomonadota</taxon>
        <taxon>Gammaproteobacteria</taxon>
        <taxon>Enterobacterales</taxon>
        <taxon>Yersiniaceae</taxon>
        <taxon>Chimaeribacter</taxon>
    </lineage>
</organism>
<evidence type="ECO:0000256" key="3">
    <source>
        <dbReference type="ARBA" id="ARBA00023263"/>
    </source>
</evidence>
<dbReference type="SUPFAM" id="SSF49401">
    <property type="entry name" value="Bacterial adhesins"/>
    <property type="match status" value="1"/>
</dbReference>
<proteinExistence type="predicted"/>
<protein>
    <recommendedName>
        <fullName evidence="4">Fimbrial-type adhesion domain-containing protein</fullName>
    </recommendedName>
</protein>
<dbReference type="Proteomes" id="UP000234626">
    <property type="component" value="Unassembled WGS sequence"/>
</dbReference>
<sequence length="346" mass="36931">MMPRRWRAGLGLTGLMLAALLGGRAAWAGGCETLHYTTPYLLQLDRSEIDSAHNQGGQVLPDAVVFQLSNQFPMECRCEGGNAALYFRSEILLPPGYRDGDQTYFIVNDSLHIGAKLGVKGGIPVPAPFDDLSDGGSYPCGSDGTHYSPSEEVANHGTLSLYLAAGFTGQLTIPLTRLMEIYARWGAQGSYGTQPVSRISVFGTLLVPQTCAIDDGRVINVNLGQIRSAALLTPGAMPAGYVPQQITLEYACRNINDTMHLELVLLGEESAALPGVLQTSNPDIGVRVADENLVPLPLNSGRLPLPLDVQNQSGRQFLYAWPVNTTGAAPATGTFSASALMEVEIQ</sequence>
<feature type="domain" description="Fimbrial-type adhesion" evidence="4">
    <location>
        <begin position="202"/>
        <end position="346"/>
    </location>
</feature>
<dbReference type="GO" id="GO:0009289">
    <property type="term" value="C:pilus"/>
    <property type="evidence" value="ECO:0007669"/>
    <property type="project" value="UniProtKB-SubCell"/>
</dbReference>
<dbReference type="InterPro" id="IPR050263">
    <property type="entry name" value="Bact_Fimbrial_Adh_Pro"/>
</dbReference>
<evidence type="ECO:0000259" key="4">
    <source>
        <dbReference type="Pfam" id="PF00419"/>
    </source>
</evidence>
<keyword evidence="6" id="KW-1185">Reference proteome</keyword>
<gene>
    <name evidence="5" type="ORF">CYR34_12135</name>
</gene>